<evidence type="ECO:0000313" key="7">
    <source>
        <dbReference type="EMBL" id="CCE65341.1"/>
    </source>
</evidence>
<evidence type="ECO:0008006" key="9">
    <source>
        <dbReference type="Google" id="ProtNLM"/>
    </source>
</evidence>
<dbReference type="OrthoDB" id="5581259at2759"/>
<dbReference type="HOGENOM" id="CLU_065417_2_0_1"/>
<dbReference type="GeneID" id="11531575"/>
<dbReference type="AlphaFoldDB" id="G8BZL3"/>
<dbReference type="GO" id="GO:0005643">
    <property type="term" value="C:nuclear pore"/>
    <property type="evidence" value="ECO:0007669"/>
    <property type="project" value="EnsemblFungi"/>
</dbReference>
<dbReference type="GO" id="GO:0016020">
    <property type="term" value="C:membrane"/>
    <property type="evidence" value="ECO:0007669"/>
    <property type="project" value="UniProtKB-SubCell"/>
</dbReference>
<gene>
    <name evidence="7" type="primary">TPHA0K02080</name>
    <name evidence="7" type="ordered locus">TPHA_0K02080</name>
</gene>
<dbReference type="Proteomes" id="UP000005666">
    <property type="component" value="Chromosome 11"/>
</dbReference>
<dbReference type="PANTHER" id="PTHR12703">
    <property type="entry name" value="TRANSMEMBRANE PROTEIN 33"/>
    <property type="match status" value="1"/>
</dbReference>
<accession>G8BZL3</accession>
<dbReference type="EMBL" id="HE612866">
    <property type="protein sequence ID" value="CCE65341.1"/>
    <property type="molecule type" value="Genomic_DNA"/>
</dbReference>
<dbReference type="GO" id="GO:0061024">
    <property type="term" value="P:membrane organization"/>
    <property type="evidence" value="ECO:0007669"/>
    <property type="project" value="TreeGrafter"/>
</dbReference>
<feature type="transmembrane region" description="Helical" evidence="6">
    <location>
        <begin position="28"/>
        <end position="46"/>
    </location>
</feature>
<dbReference type="GO" id="GO:0005783">
    <property type="term" value="C:endoplasmic reticulum"/>
    <property type="evidence" value="ECO:0007669"/>
    <property type="project" value="EnsemblFungi"/>
</dbReference>
<dbReference type="GO" id="GO:0051664">
    <property type="term" value="P:nuclear pore localization"/>
    <property type="evidence" value="ECO:0007669"/>
    <property type="project" value="EnsemblFungi"/>
</dbReference>
<dbReference type="GO" id="GO:0071786">
    <property type="term" value="P:endoplasmic reticulum tubular network organization"/>
    <property type="evidence" value="ECO:0007669"/>
    <property type="project" value="TreeGrafter"/>
</dbReference>
<dbReference type="STRING" id="1071381.G8BZL3"/>
<keyword evidence="4 6" id="KW-1133">Transmembrane helix</keyword>
<comment type="subcellular location">
    <subcellularLocation>
        <location evidence="1">Membrane</location>
        <topology evidence="1">Multi-pass membrane protein</topology>
    </subcellularLocation>
</comment>
<evidence type="ECO:0000256" key="2">
    <source>
        <dbReference type="ARBA" id="ARBA00007322"/>
    </source>
</evidence>
<dbReference type="OMA" id="NVQYLIM"/>
<dbReference type="eggNOG" id="KOG4002">
    <property type="taxonomic scope" value="Eukaryota"/>
</dbReference>
<evidence type="ECO:0000256" key="4">
    <source>
        <dbReference type="ARBA" id="ARBA00022989"/>
    </source>
</evidence>
<dbReference type="KEGG" id="tpf:TPHA_0K02080"/>
<protein>
    <recommendedName>
        <fullName evidence="9">Nucleoporin POM33</fullName>
    </recommendedName>
</protein>
<dbReference type="GO" id="GO:0006999">
    <property type="term" value="P:nuclear pore organization"/>
    <property type="evidence" value="ECO:0007669"/>
    <property type="project" value="EnsemblFungi"/>
</dbReference>
<keyword evidence="8" id="KW-1185">Reference proteome</keyword>
<dbReference type="InterPro" id="IPR051645">
    <property type="entry name" value="PER33/POM33_regulator"/>
</dbReference>
<evidence type="ECO:0000256" key="5">
    <source>
        <dbReference type="ARBA" id="ARBA00023136"/>
    </source>
</evidence>
<feature type="transmembrane region" description="Helical" evidence="6">
    <location>
        <begin position="173"/>
        <end position="199"/>
    </location>
</feature>
<evidence type="ECO:0000256" key="6">
    <source>
        <dbReference type="SAM" id="Phobius"/>
    </source>
</evidence>
<organism evidence="7 8">
    <name type="scientific">Tetrapisispora phaffii (strain ATCC 24235 / CBS 4417 / NBRC 1672 / NRRL Y-8282 / UCD 70-5)</name>
    <name type="common">Yeast</name>
    <name type="synonym">Fabospora phaffii</name>
    <dbReference type="NCBI Taxonomy" id="1071381"/>
    <lineage>
        <taxon>Eukaryota</taxon>
        <taxon>Fungi</taxon>
        <taxon>Dikarya</taxon>
        <taxon>Ascomycota</taxon>
        <taxon>Saccharomycotina</taxon>
        <taxon>Saccharomycetes</taxon>
        <taxon>Saccharomycetales</taxon>
        <taxon>Saccharomycetaceae</taxon>
        <taxon>Tetrapisispora</taxon>
    </lineage>
</organism>
<comment type="similarity">
    <text evidence="2">Belongs to the PER33/POM33 family.</text>
</comment>
<keyword evidence="3 6" id="KW-0812">Transmembrane</keyword>
<dbReference type="PANTHER" id="PTHR12703:SF6">
    <property type="entry name" value="PORE MEMBRANE PROTEIN OF 33 KDA"/>
    <property type="match status" value="1"/>
</dbReference>
<dbReference type="Pfam" id="PF03661">
    <property type="entry name" value="TMEM33_Pom33"/>
    <property type="match status" value="1"/>
</dbReference>
<keyword evidence="5 6" id="KW-0472">Membrane</keyword>
<reference evidence="7 8" key="1">
    <citation type="journal article" date="2011" name="Proc. Natl. Acad. Sci. U.S.A.">
        <title>Evolutionary erosion of yeast sex chromosomes by mating-type switching accidents.</title>
        <authorList>
            <person name="Gordon J.L."/>
            <person name="Armisen D."/>
            <person name="Proux-Wera E."/>
            <person name="Oheigeartaigh S.S."/>
            <person name="Byrne K.P."/>
            <person name="Wolfe K.H."/>
        </authorList>
    </citation>
    <scope>NUCLEOTIDE SEQUENCE [LARGE SCALE GENOMIC DNA]</scope>
    <source>
        <strain evidence="8">ATCC 24235 / CBS 4417 / NBRC 1672 / NRRL Y-8282 / UCD 70-5</strain>
    </source>
</reference>
<sequence>MPPKPPTPSAPVKTVGEKFIELAKTLQFAWFFGHVVVLISSLLFVISGKPFFYRLAYAGVIESFGIINYQHFHLKPKAKDTELNLVNLLTNENVLYTSLSVFWFLTPPIRFTLLPFLIFSLFHSLNYLKNNLLPKVFSISVESNNRAVVYIDQFVKQYNERCISLVGSIELNLLLLLIVRFVFLYSRSFITLAVYLLFIKLRYENSKYMKSNFAQWRVRLDGLFSHPQVPPAVKLYYSKFKDLLFKVSAYNLSTPVASPAKKE</sequence>
<evidence type="ECO:0000313" key="8">
    <source>
        <dbReference type="Proteomes" id="UP000005666"/>
    </source>
</evidence>
<dbReference type="InterPro" id="IPR005344">
    <property type="entry name" value="TMEM33/Pom33"/>
</dbReference>
<dbReference type="RefSeq" id="XP_003687775.1">
    <property type="nucleotide sequence ID" value="XM_003687727.1"/>
</dbReference>
<name>G8BZL3_TETPH</name>
<evidence type="ECO:0000256" key="1">
    <source>
        <dbReference type="ARBA" id="ARBA00004141"/>
    </source>
</evidence>
<evidence type="ECO:0000256" key="3">
    <source>
        <dbReference type="ARBA" id="ARBA00022692"/>
    </source>
</evidence>
<feature type="transmembrane region" description="Helical" evidence="6">
    <location>
        <begin position="101"/>
        <end position="122"/>
    </location>
</feature>
<proteinExistence type="inferred from homology"/>